<organism evidence="2 3">
    <name type="scientific">Paraburkholderia phenazinium</name>
    <dbReference type="NCBI Taxonomy" id="60549"/>
    <lineage>
        <taxon>Bacteria</taxon>
        <taxon>Pseudomonadati</taxon>
        <taxon>Pseudomonadota</taxon>
        <taxon>Betaproteobacteria</taxon>
        <taxon>Burkholderiales</taxon>
        <taxon>Burkholderiaceae</taxon>
        <taxon>Paraburkholderia</taxon>
    </lineage>
</organism>
<evidence type="ECO:0000313" key="2">
    <source>
        <dbReference type="EMBL" id="SIN99349.1"/>
    </source>
</evidence>
<sequence>MSSRSERSELFESQPPGKRLAAAPRARLHTFGRAALAASLCACVSVTLSACSNDDDKAPETATTTSDQVNSAPPAPYAMPQNVATQAAPAAAAGLPPNAFQTPPPTAAQVGAAASDSLVTPVIHTVD</sequence>
<proteinExistence type="predicted"/>
<evidence type="ECO:0000256" key="1">
    <source>
        <dbReference type="SAM" id="MobiDB-lite"/>
    </source>
</evidence>
<feature type="compositionally biased region" description="Low complexity" evidence="1">
    <location>
        <begin position="84"/>
        <end position="99"/>
    </location>
</feature>
<gene>
    <name evidence="2" type="ORF">SAMN05444168_1904</name>
</gene>
<reference evidence="2 3" key="1">
    <citation type="submission" date="2016-11" db="EMBL/GenBank/DDBJ databases">
        <authorList>
            <person name="Jaros S."/>
            <person name="Januszkiewicz K."/>
            <person name="Wedrychowicz H."/>
        </authorList>
    </citation>
    <scope>NUCLEOTIDE SEQUENCE [LARGE SCALE GENOMIC DNA]</scope>
    <source>
        <strain evidence="2 3">GAS86</strain>
    </source>
</reference>
<feature type="compositionally biased region" description="Polar residues" evidence="1">
    <location>
        <begin position="61"/>
        <end position="71"/>
    </location>
</feature>
<protein>
    <submittedName>
        <fullName evidence="2">Uncharacterized protein</fullName>
    </submittedName>
</protein>
<feature type="compositionally biased region" description="Basic and acidic residues" evidence="1">
    <location>
        <begin position="1"/>
        <end position="10"/>
    </location>
</feature>
<dbReference type="Proteomes" id="UP000184693">
    <property type="component" value="Unassembled WGS sequence"/>
</dbReference>
<name>A0A1N6FVL4_9BURK</name>
<dbReference type="AlphaFoldDB" id="A0A1N6FVL4"/>
<evidence type="ECO:0000313" key="3">
    <source>
        <dbReference type="Proteomes" id="UP000184693"/>
    </source>
</evidence>
<accession>A0A1N6FVL4</accession>
<feature type="region of interest" description="Disordered" evidence="1">
    <location>
        <begin position="51"/>
        <end position="114"/>
    </location>
</feature>
<feature type="region of interest" description="Disordered" evidence="1">
    <location>
        <begin position="1"/>
        <end position="21"/>
    </location>
</feature>
<dbReference type="EMBL" id="FSRM01000001">
    <property type="protein sequence ID" value="SIN99349.1"/>
    <property type="molecule type" value="Genomic_DNA"/>
</dbReference>